<organism evidence="1 2">
    <name type="scientific">Ligilactobacillus ruminis SPM0211</name>
    <dbReference type="NCBI Taxonomy" id="1040964"/>
    <lineage>
        <taxon>Bacteria</taxon>
        <taxon>Bacillati</taxon>
        <taxon>Bacillota</taxon>
        <taxon>Bacilli</taxon>
        <taxon>Lactobacillales</taxon>
        <taxon>Lactobacillaceae</taxon>
        <taxon>Ligilactobacillus</taxon>
    </lineage>
</organism>
<dbReference type="EMBL" id="AFOJ01000002">
    <property type="protein sequence ID" value="EGM53320.1"/>
    <property type="molecule type" value="Genomic_DNA"/>
</dbReference>
<protein>
    <submittedName>
        <fullName evidence="1">Uncharacterized protein</fullName>
    </submittedName>
</protein>
<reference evidence="1 2" key="1">
    <citation type="journal article" date="2011" name="J. Bacteriol.">
        <title>Genome Sequence of Lactobacillus ruminis SPM0211, Isolated from a Fecal Sample from a Healthy Korean.</title>
        <authorList>
            <person name="Lee S."/>
            <person name="Cho Y.J."/>
            <person name="Lee A.H."/>
            <person name="Chun J."/>
            <person name="Ha N.J."/>
            <person name="Ko G."/>
        </authorList>
    </citation>
    <scope>NUCLEOTIDE SEQUENCE [LARGE SCALE GENOMIC DNA]</scope>
    <source>
        <strain evidence="1 2">SPM0211</strain>
    </source>
</reference>
<accession>F7QYG8</accession>
<evidence type="ECO:0000313" key="2">
    <source>
        <dbReference type="Proteomes" id="UP000002971"/>
    </source>
</evidence>
<proteinExistence type="predicted"/>
<dbReference type="Proteomes" id="UP000002971">
    <property type="component" value="Unassembled WGS sequence"/>
</dbReference>
<evidence type="ECO:0000313" key="1">
    <source>
        <dbReference type="EMBL" id="EGM53320.1"/>
    </source>
</evidence>
<dbReference type="AlphaFoldDB" id="F7QYG8"/>
<comment type="caution">
    <text evidence="1">The sequence shown here is derived from an EMBL/GenBank/DDBJ whole genome shotgun (WGS) entry which is preliminary data.</text>
</comment>
<gene>
    <name evidence="1" type="ORF">LRU_00456</name>
</gene>
<sequence length="40" mass="4618">MKSVMCVPAHETRVVPRSLVPFWGRGFFNVLKKLLKGMEQ</sequence>
<name>F7QYG8_9LACO</name>